<feature type="transmembrane region" description="Helical" evidence="1">
    <location>
        <begin position="311"/>
        <end position="337"/>
    </location>
</feature>
<name>A0A1Y2MET7_EPING</name>
<dbReference type="InParanoid" id="A0A1Y2MET7"/>
<dbReference type="Proteomes" id="UP000193240">
    <property type="component" value="Unassembled WGS sequence"/>
</dbReference>
<evidence type="ECO:0000313" key="3">
    <source>
        <dbReference type="Proteomes" id="UP000193240"/>
    </source>
</evidence>
<keyword evidence="1" id="KW-1133">Transmembrane helix</keyword>
<dbReference type="OMA" id="INTFWPD"/>
<dbReference type="AlphaFoldDB" id="A0A1Y2MET7"/>
<dbReference type="EMBL" id="KZ107838">
    <property type="protein sequence ID" value="OSS54644.1"/>
    <property type="molecule type" value="Genomic_DNA"/>
</dbReference>
<gene>
    <name evidence="2" type="ORF">B5807_01830</name>
</gene>
<evidence type="ECO:0000256" key="1">
    <source>
        <dbReference type="SAM" id="Phobius"/>
    </source>
</evidence>
<protein>
    <submittedName>
        <fullName evidence="2">Uncharacterized protein</fullName>
    </submittedName>
</protein>
<evidence type="ECO:0000313" key="2">
    <source>
        <dbReference type="EMBL" id="OSS54644.1"/>
    </source>
</evidence>
<keyword evidence="1" id="KW-0472">Membrane</keyword>
<reference evidence="2 3" key="1">
    <citation type="journal article" date="2017" name="Genome Announc.">
        <title>Genome sequence of the saprophytic ascomycete Epicoccum nigrum ICMP 19927 strain isolated from New Zealand.</title>
        <authorList>
            <person name="Fokin M."/>
            <person name="Fleetwood D."/>
            <person name="Weir B.S."/>
            <person name="Villas-Boas S.G."/>
        </authorList>
    </citation>
    <scope>NUCLEOTIDE SEQUENCE [LARGE SCALE GENOMIC DNA]</scope>
    <source>
        <strain evidence="2 3">ICMP 19927</strain>
    </source>
</reference>
<keyword evidence="3" id="KW-1185">Reference proteome</keyword>
<proteinExistence type="predicted"/>
<accession>A0A1Y2MET7</accession>
<organism evidence="2 3">
    <name type="scientific">Epicoccum nigrum</name>
    <name type="common">Soil fungus</name>
    <name type="synonym">Epicoccum purpurascens</name>
    <dbReference type="NCBI Taxonomy" id="105696"/>
    <lineage>
        <taxon>Eukaryota</taxon>
        <taxon>Fungi</taxon>
        <taxon>Dikarya</taxon>
        <taxon>Ascomycota</taxon>
        <taxon>Pezizomycotina</taxon>
        <taxon>Dothideomycetes</taxon>
        <taxon>Pleosporomycetidae</taxon>
        <taxon>Pleosporales</taxon>
        <taxon>Pleosporineae</taxon>
        <taxon>Didymellaceae</taxon>
        <taxon>Epicoccum</taxon>
    </lineage>
</organism>
<keyword evidence="1" id="KW-0812">Transmembrane</keyword>
<sequence length="364" mass="40859">MDEPLFDCDLARLSLSLKCDVINTFWPDLHLDKDTIIENDYSDMLQAIDRSLRSVAHHRTRFVDQLLGEFLATVAHIRDHGTSEKAVLIQHIVDSRGIEGDRDAVSRSLEIAARLWLGVNVCSRAISVGPSNPKDSCIAWPDNRSLSLVIAEQFERKAVAAIDEDVSLDASLTAVELIRKRGVQIRWTDSLVEHLKLEGSAGDRSVSIYGQKLRLINHHKDRQAGILQRPMLEEAICTLELLFPVSDPETIKFLREEGMHFNGLAPYDAVPVLNSLNEFVYWRRNLEQLLRLLNGPPETTGQMLRDRRNLLGLWVGIFGVLAATIIFGVLATVFAIMQWAVAVRSYDLALALACLQKPTPTDFC</sequence>